<dbReference type="GO" id="GO:0005634">
    <property type="term" value="C:nucleus"/>
    <property type="evidence" value="ECO:0007669"/>
    <property type="project" value="UniProtKB-SubCell"/>
</dbReference>
<dbReference type="PRINTS" id="PR00404">
    <property type="entry name" value="MADSDOMAIN"/>
</dbReference>
<dbReference type="GO" id="GO:0046983">
    <property type="term" value="F:protein dimerization activity"/>
    <property type="evidence" value="ECO:0007669"/>
    <property type="project" value="InterPro"/>
</dbReference>
<dbReference type="Proteomes" id="UP000626092">
    <property type="component" value="Unassembled WGS sequence"/>
</dbReference>
<dbReference type="CDD" id="cd00265">
    <property type="entry name" value="MADS_MEF2_like"/>
    <property type="match status" value="1"/>
</dbReference>
<dbReference type="Gene3D" id="3.40.1810.10">
    <property type="entry name" value="Transcription factor, MADS-box"/>
    <property type="match status" value="1"/>
</dbReference>
<accession>A0A834LDC7</accession>
<proteinExistence type="predicted"/>
<gene>
    <name evidence="8" type="ORF">RHSIM_Rhsim10G0005400</name>
</gene>
<reference evidence="8" key="1">
    <citation type="submission" date="2019-11" db="EMBL/GenBank/DDBJ databases">
        <authorList>
            <person name="Liu Y."/>
            <person name="Hou J."/>
            <person name="Li T.-Q."/>
            <person name="Guan C.-H."/>
            <person name="Wu X."/>
            <person name="Wu H.-Z."/>
            <person name="Ling F."/>
            <person name="Zhang R."/>
            <person name="Shi X.-G."/>
            <person name="Ren J.-P."/>
            <person name="Chen E.-F."/>
            <person name="Sun J.-M."/>
        </authorList>
    </citation>
    <scope>NUCLEOTIDE SEQUENCE</scope>
    <source>
        <strain evidence="8">Adult_tree_wgs_1</strain>
        <tissue evidence="8">Leaves</tissue>
    </source>
</reference>
<evidence type="ECO:0000313" key="9">
    <source>
        <dbReference type="Proteomes" id="UP000626092"/>
    </source>
</evidence>
<dbReference type="InterPro" id="IPR002100">
    <property type="entry name" value="TF_MADSbox"/>
</dbReference>
<keyword evidence="4" id="KW-0804">Transcription</keyword>
<dbReference type="PANTHER" id="PTHR48019">
    <property type="entry name" value="SERUM RESPONSE FACTOR HOMOLOG"/>
    <property type="match status" value="1"/>
</dbReference>
<dbReference type="SMART" id="SM00432">
    <property type="entry name" value="MADS"/>
    <property type="match status" value="1"/>
</dbReference>
<evidence type="ECO:0000313" key="8">
    <source>
        <dbReference type="EMBL" id="KAF7129901.1"/>
    </source>
</evidence>
<dbReference type="GO" id="GO:0045944">
    <property type="term" value="P:positive regulation of transcription by RNA polymerase II"/>
    <property type="evidence" value="ECO:0007669"/>
    <property type="project" value="InterPro"/>
</dbReference>
<dbReference type="Pfam" id="PF00319">
    <property type="entry name" value="SRF-TF"/>
    <property type="match status" value="1"/>
</dbReference>
<evidence type="ECO:0000256" key="6">
    <source>
        <dbReference type="SAM" id="MobiDB-lite"/>
    </source>
</evidence>
<organism evidence="8 9">
    <name type="scientific">Rhododendron simsii</name>
    <name type="common">Sims's rhododendron</name>
    <dbReference type="NCBI Taxonomy" id="118357"/>
    <lineage>
        <taxon>Eukaryota</taxon>
        <taxon>Viridiplantae</taxon>
        <taxon>Streptophyta</taxon>
        <taxon>Embryophyta</taxon>
        <taxon>Tracheophyta</taxon>
        <taxon>Spermatophyta</taxon>
        <taxon>Magnoliopsida</taxon>
        <taxon>eudicotyledons</taxon>
        <taxon>Gunneridae</taxon>
        <taxon>Pentapetalae</taxon>
        <taxon>asterids</taxon>
        <taxon>Ericales</taxon>
        <taxon>Ericaceae</taxon>
        <taxon>Ericoideae</taxon>
        <taxon>Rhodoreae</taxon>
        <taxon>Rhododendron</taxon>
    </lineage>
</organism>
<evidence type="ECO:0000256" key="3">
    <source>
        <dbReference type="ARBA" id="ARBA00023125"/>
    </source>
</evidence>
<protein>
    <recommendedName>
        <fullName evidence="7">MADS-box domain-containing protein</fullName>
    </recommendedName>
</protein>
<dbReference type="InterPro" id="IPR033896">
    <property type="entry name" value="MEF2-like_N"/>
</dbReference>
<name>A0A834LDC7_RHOSS</name>
<dbReference type="InterPro" id="IPR050142">
    <property type="entry name" value="MADS-box/MEF2_TF"/>
</dbReference>
<dbReference type="EMBL" id="WJXA01000010">
    <property type="protein sequence ID" value="KAF7129901.1"/>
    <property type="molecule type" value="Genomic_DNA"/>
</dbReference>
<comment type="subcellular location">
    <subcellularLocation>
        <location evidence="1">Nucleus</location>
    </subcellularLocation>
</comment>
<evidence type="ECO:0000256" key="2">
    <source>
        <dbReference type="ARBA" id="ARBA00023015"/>
    </source>
</evidence>
<feature type="region of interest" description="Disordered" evidence="6">
    <location>
        <begin position="224"/>
        <end position="248"/>
    </location>
</feature>
<evidence type="ECO:0000256" key="1">
    <source>
        <dbReference type="ARBA" id="ARBA00004123"/>
    </source>
</evidence>
<dbReference type="PROSITE" id="PS50066">
    <property type="entry name" value="MADS_BOX_2"/>
    <property type="match status" value="1"/>
</dbReference>
<evidence type="ECO:0000256" key="4">
    <source>
        <dbReference type="ARBA" id="ARBA00023163"/>
    </source>
</evidence>
<dbReference type="SUPFAM" id="SSF55455">
    <property type="entry name" value="SRF-like"/>
    <property type="match status" value="1"/>
</dbReference>
<sequence>MGRGKVQLKRIEDKNSRQVSFSKRRSGLMKKASELSVLCDVDIGVFIFSGRGRLYEFCSGDSLRKILEHYQTHKDGEVAGGSVQESQKLPAEHMNTRKGTDLLQMLQRYFEEQKVEQLDVTELSQLEHQLDAIQRQLDAILLQTRIRKSQLMMEAVAALHGQSFSESKDHCNLLTSSLVTNNDMEMPIKAQKTSAKYDCSADRLRAVCALDMFLHGHQMDEMVNDGGVYDSGQRPQQAAEEEGEEEPVAGTEIYTWDNTNHCISTMMTTPGGPGPRP</sequence>
<keyword evidence="5" id="KW-0539">Nucleus</keyword>
<comment type="caution">
    <text evidence="8">The sequence shown here is derived from an EMBL/GenBank/DDBJ whole genome shotgun (WGS) entry which is preliminary data.</text>
</comment>
<dbReference type="AlphaFoldDB" id="A0A834LDC7"/>
<evidence type="ECO:0000259" key="7">
    <source>
        <dbReference type="PROSITE" id="PS50066"/>
    </source>
</evidence>
<dbReference type="InterPro" id="IPR036879">
    <property type="entry name" value="TF_MADSbox_sf"/>
</dbReference>
<keyword evidence="9" id="KW-1185">Reference proteome</keyword>
<dbReference type="GO" id="GO:0000977">
    <property type="term" value="F:RNA polymerase II transcription regulatory region sequence-specific DNA binding"/>
    <property type="evidence" value="ECO:0007669"/>
    <property type="project" value="InterPro"/>
</dbReference>
<keyword evidence="3" id="KW-0238">DNA-binding</keyword>
<dbReference type="OrthoDB" id="1898716at2759"/>
<keyword evidence="2" id="KW-0805">Transcription regulation</keyword>
<feature type="domain" description="MADS-box" evidence="7">
    <location>
        <begin position="1"/>
        <end position="61"/>
    </location>
</feature>
<evidence type="ECO:0000256" key="5">
    <source>
        <dbReference type="ARBA" id="ARBA00023242"/>
    </source>
</evidence>